<evidence type="ECO:0000256" key="11">
    <source>
        <dbReference type="PIRSR" id="PIRSR630616-3"/>
    </source>
</evidence>
<dbReference type="SUPFAM" id="SSF56112">
    <property type="entry name" value="Protein kinase-like (PK-like)"/>
    <property type="match status" value="1"/>
</dbReference>
<dbReference type="FunFam" id="3.30.200.20:FF:000042">
    <property type="entry name" value="Aurora kinase A"/>
    <property type="match status" value="1"/>
</dbReference>
<keyword evidence="6 10" id="KW-0067">ATP-binding</keyword>
<sequence>MAVSLEKMEPKWEKVPPELIPNLKKLMGRMVDAWKARDGKEKEYQLSDFEVGKPLGRGKFGRVYMAREKGTEFIVALKVLFKSQLVKGEIEHQLIREIEIQSHLSHPNILRMLTYFHDKRRVFLVLEYAAGGELYTEMNKQPHHRFTEKKAAKYVYQVADALIYCHKNKVIHRDIKPENLLLSAWGNIKIADFGWSVHAPSLSRKTMCGTLDYLPPEMVVGDQYTEHVDHWCLGVLCYEFLVGHPPFESKDTNATYQRIRRVDLKFPSFMSPGPRDLISKLLQRVPMNRLPLQHVLTHPWIRSLYTPSDCLGN</sequence>
<reference evidence="16" key="2">
    <citation type="submission" date="2017-10" db="EMBL/GenBank/DDBJ databases">
        <title>Ladona fulva Genome sequencing and assembly.</title>
        <authorList>
            <person name="Murali S."/>
            <person name="Richards S."/>
            <person name="Bandaranaike D."/>
            <person name="Bellair M."/>
            <person name="Blankenburg K."/>
            <person name="Chao H."/>
            <person name="Dinh H."/>
            <person name="Doddapaneni H."/>
            <person name="Dugan-Rocha S."/>
            <person name="Elkadiri S."/>
            <person name="Gnanaolivu R."/>
            <person name="Hernandez B."/>
            <person name="Skinner E."/>
            <person name="Javaid M."/>
            <person name="Lee S."/>
            <person name="Li M."/>
            <person name="Ming W."/>
            <person name="Munidasa M."/>
            <person name="Muniz J."/>
            <person name="Nguyen L."/>
            <person name="Hughes D."/>
            <person name="Osuji N."/>
            <person name="Pu L.-L."/>
            <person name="Puazo M."/>
            <person name="Qu C."/>
            <person name="Quiroz J."/>
            <person name="Raj R."/>
            <person name="Weissenberger G."/>
            <person name="Xin Y."/>
            <person name="Zou X."/>
            <person name="Han Y."/>
            <person name="Worley K."/>
            <person name="Muzny D."/>
            <person name="Gibbs R."/>
        </authorList>
    </citation>
    <scope>NUCLEOTIDE SEQUENCE</scope>
    <source>
        <strain evidence="16">Sampled in the wild</strain>
    </source>
</reference>
<evidence type="ECO:0000256" key="5">
    <source>
        <dbReference type="ARBA" id="ARBA00022777"/>
    </source>
</evidence>
<accession>A0A8K0NZM3</accession>
<organism evidence="16 17">
    <name type="scientific">Ladona fulva</name>
    <name type="common">Scarce chaser dragonfly</name>
    <name type="synonym">Libellula fulva</name>
    <dbReference type="NCBI Taxonomy" id="123851"/>
    <lineage>
        <taxon>Eukaryota</taxon>
        <taxon>Metazoa</taxon>
        <taxon>Ecdysozoa</taxon>
        <taxon>Arthropoda</taxon>
        <taxon>Hexapoda</taxon>
        <taxon>Insecta</taxon>
        <taxon>Pterygota</taxon>
        <taxon>Palaeoptera</taxon>
        <taxon>Odonata</taxon>
        <taxon>Epiprocta</taxon>
        <taxon>Anisoptera</taxon>
        <taxon>Libelluloidea</taxon>
        <taxon>Libellulidae</taxon>
        <taxon>Ladona</taxon>
    </lineage>
</organism>
<comment type="caution">
    <text evidence="16">The sequence shown here is derived from an EMBL/GenBank/DDBJ whole genome shotgun (WGS) entry which is preliminary data.</text>
</comment>
<proteinExistence type="inferred from homology"/>
<dbReference type="InterPro" id="IPR008271">
    <property type="entry name" value="Ser/Thr_kinase_AS"/>
</dbReference>
<evidence type="ECO:0000256" key="2">
    <source>
        <dbReference type="ARBA" id="ARBA00022527"/>
    </source>
</evidence>
<evidence type="ECO:0000256" key="4">
    <source>
        <dbReference type="ARBA" id="ARBA00022741"/>
    </source>
</evidence>
<dbReference type="GO" id="GO:0004674">
    <property type="term" value="F:protein serine/threonine kinase activity"/>
    <property type="evidence" value="ECO:0007669"/>
    <property type="project" value="UniProtKB-KW"/>
</dbReference>
<evidence type="ECO:0000256" key="3">
    <source>
        <dbReference type="ARBA" id="ARBA00022679"/>
    </source>
</evidence>
<dbReference type="Gene3D" id="1.10.510.10">
    <property type="entry name" value="Transferase(Phosphotransferase) domain 1"/>
    <property type="match status" value="1"/>
</dbReference>
<dbReference type="InterPro" id="IPR000719">
    <property type="entry name" value="Prot_kinase_dom"/>
</dbReference>
<feature type="binding site" evidence="10">
    <location>
        <begin position="178"/>
        <end position="179"/>
    </location>
    <ligand>
        <name>ATP</name>
        <dbReference type="ChEBI" id="CHEBI:30616"/>
    </ligand>
</feature>
<dbReference type="GO" id="GO:0006325">
    <property type="term" value="P:chromatin organization"/>
    <property type="evidence" value="ECO:0007669"/>
    <property type="project" value="UniProtKB-ARBA"/>
</dbReference>
<feature type="binding site" evidence="10">
    <location>
        <begin position="127"/>
        <end position="129"/>
    </location>
    <ligand>
        <name>ATP</name>
        <dbReference type="ChEBI" id="CHEBI:30616"/>
    </ligand>
</feature>
<feature type="domain" description="Protein kinase" evidence="15">
    <location>
        <begin position="49"/>
        <end position="301"/>
    </location>
</feature>
<evidence type="ECO:0000256" key="13">
    <source>
        <dbReference type="RuleBase" id="RU000304"/>
    </source>
</evidence>
<dbReference type="PROSITE" id="PS00107">
    <property type="entry name" value="PROTEIN_KINASE_ATP"/>
    <property type="match status" value="1"/>
</dbReference>
<comment type="subcellular location">
    <subcellularLocation>
        <location evidence="1">Midbody</location>
    </subcellularLocation>
</comment>
<feature type="cross-link" description="Glycyl lysine isopeptide (Lys-Gly) (interchain with G-Cter in SUMO2)" evidence="11">
    <location>
        <position position="176"/>
    </location>
</feature>
<dbReference type="GO" id="GO:0032506">
    <property type="term" value="P:cytokinetic process"/>
    <property type="evidence" value="ECO:0007669"/>
    <property type="project" value="UniProtKB-ARBA"/>
</dbReference>
<name>A0A8K0NZM3_LADFU</name>
<keyword evidence="3 14" id="KW-0808">Transferase</keyword>
<evidence type="ECO:0000256" key="6">
    <source>
        <dbReference type="ARBA" id="ARBA00022840"/>
    </source>
</evidence>
<keyword evidence="2 13" id="KW-0723">Serine/threonine-protein kinase</keyword>
<comment type="catalytic activity">
    <reaction evidence="7 14">
        <text>L-threonyl-[protein] + ATP = O-phospho-L-threonyl-[protein] + ADP + H(+)</text>
        <dbReference type="Rhea" id="RHEA:46608"/>
        <dbReference type="Rhea" id="RHEA-COMP:11060"/>
        <dbReference type="Rhea" id="RHEA-COMP:11605"/>
        <dbReference type="ChEBI" id="CHEBI:15378"/>
        <dbReference type="ChEBI" id="CHEBI:30013"/>
        <dbReference type="ChEBI" id="CHEBI:30616"/>
        <dbReference type="ChEBI" id="CHEBI:61977"/>
        <dbReference type="ChEBI" id="CHEBI:456216"/>
        <dbReference type="EC" id="2.7.11.1"/>
    </reaction>
</comment>
<reference evidence="16" key="1">
    <citation type="submission" date="2013-04" db="EMBL/GenBank/DDBJ databases">
        <authorList>
            <person name="Qu J."/>
            <person name="Murali S.C."/>
            <person name="Bandaranaike D."/>
            <person name="Bellair M."/>
            <person name="Blankenburg K."/>
            <person name="Chao H."/>
            <person name="Dinh H."/>
            <person name="Doddapaneni H."/>
            <person name="Downs B."/>
            <person name="Dugan-Rocha S."/>
            <person name="Elkadiri S."/>
            <person name="Gnanaolivu R.D."/>
            <person name="Hernandez B."/>
            <person name="Javaid M."/>
            <person name="Jayaseelan J.C."/>
            <person name="Lee S."/>
            <person name="Li M."/>
            <person name="Ming W."/>
            <person name="Munidasa M."/>
            <person name="Muniz J."/>
            <person name="Nguyen L."/>
            <person name="Ongeri F."/>
            <person name="Osuji N."/>
            <person name="Pu L.-L."/>
            <person name="Puazo M."/>
            <person name="Qu C."/>
            <person name="Quiroz J."/>
            <person name="Raj R."/>
            <person name="Weissenberger G."/>
            <person name="Xin Y."/>
            <person name="Zou X."/>
            <person name="Han Y."/>
            <person name="Richards S."/>
            <person name="Worley K."/>
            <person name="Muzny D."/>
            <person name="Gibbs R."/>
        </authorList>
    </citation>
    <scope>NUCLEOTIDE SEQUENCE</scope>
    <source>
        <strain evidence="16">Sampled in the wild</strain>
    </source>
</reference>
<dbReference type="Proteomes" id="UP000792457">
    <property type="component" value="Unassembled WGS sequence"/>
</dbReference>
<dbReference type="GO" id="GO:0000070">
    <property type="term" value="P:mitotic sister chromatid segregation"/>
    <property type="evidence" value="ECO:0007669"/>
    <property type="project" value="UniProtKB-ARBA"/>
</dbReference>
<evidence type="ECO:0000256" key="1">
    <source>
        <dbReference type="ARBA" id="ARBA00004214"/>
    </source>
</evidence>
<protein>
    <recommendedName>
        <fullName evidence="14">Aurora kinase</fullName>
        <ecNumber evidence="14">2.7.11.1</ecNumber>
    </recommendedName>
</protein>
<keyword evidence="17" id="KW-1185">Reference proteome</keyword>
<dbReference type="PROSITE" id="PS50011">
    <property type="entry name" value="PROTEIN_KINASE_DOM"/>
    <property type="match status" value="1"/>
</dbReference>
<dbReference type="InterPro" id="IPR017441">
    <property type="entry name" value="Protein_kinase_ATP_BS"/>
</dbReference>
<dbReference type="InterPro" id="IPR030616">
    <property type="entry name" value="Aur-like"/>
</dbReference>
<dbReference type="GO" id="GO:0030261">
    <property type="term" value="P:chromosome condensation"/>
    <property type="evidence" value="ECO:0007669"/>
    <property type="project" value="UniProtKB-ARBA"/>
</dbReference>
<evidence type="ECO:0000256" key="8">
    <source>
        <dbReference type="ARBA" id="ARBA00048679"/>
    </source>
</evidence>
<dbReference type="GO" id="GO:0030496">
    <property type="term" value="C:midbody"/>
    <property type="evidence" value="ECO:0007669"/>
    <property type="project" value="UniProtKB-SubCell"/>
</dbReference>
<dbReference type="PROSITE" id="PS00108">
    <property type="entry name" value="PROTEIN_KINASE_ST"/>
    <property type="match status" value="1"/>
</dbReference>
<dbReference type="Gene3D" id="3.30.200.20">
    <property type="entry name" value="Phosphorylase Kinase, domain 1"/>
    <property type="match status" value="1"/>
</dbReference>
<evidence type="ECO:0000259" key="15">
    <source>
        <dbReference type="PROSITE" id="PS50011"/>
    </source>
</evidence>
<evidence type="ECO:0000313" key="17">
    <source>
        <dbReference type="Proteomes" id="UP000792457"/>
    </source>
</evidence>
<evidence type="ECO:0000256" key="12">
    <source>
        <dbReference type="PROSITE-ProRule" id="PRU10141"/>
    </source>
</evidence>
<dbReference type="OrthoDB" id="377346at2759"/>
<comment type="catalytic activity">
    <reaction evidence="8 14">
        <text>L-seryl-[protein] + ATP = O-phospho-L-seryl-[protein] + ADP + H(+)</text>
        <dbReference type="Rhea" id="RHEA:17989"/>
        <dbReference type="Rhea" id="RHEA-COMP:9863"/>
        <dbReference type="Rhea" id="RHEA-COMP:11604"/>
        <dbReference type="ChEBI" id="CHEBI:15378"/>
        <dbReference type="ChEBI" id="CHEBI:29999"/>
        <dbReference type="ChEBI" id="CHEBI:30616"/>
        <dbReference type="ChEBI" id="CHEBI:83421"/>
        <dbReference type="ChEBI" id="CHEBI:456216"/>
        <dbReference type="EC" id="2.7.11.1"/>
    </reaction>
</comment>
<dbReference type="EC" id="2.7.11.1" evidence="14"/>
<keyword evidence="5 14" id="KW-0418">Kinase</keyword>
<dbReference type="GO" id="GO:0005524">
    <property type="term" value="F:ATP binding"/>
    <property type="evidence" value="ECO:0007669"/>
    <property type="project" value="UniProtKB-UniRule"/>
</dbReference>
<dbReference type="FunFam" id="1.10.510.10:FF:000235">
    <property type="entry name" value="Serine/threonine-protein kinase ark1"/>
    <property type="match status" value="1"/>
</dbReference>
<dbReference type="PANTHER" id="PTHR24350">
    <property type="entry name" value="SERINE/THREONINE-PROTEIN KINASE IAL-RELATED"/>
    <property type="match status" value="1"/>
</dbReference>
<feature type="binding site" evidence="10">
    <location>
        <position position="59"/>
    </location>
    <ligand>
        <name>ATP</name>
        <dbReference type="ChEBI" id="CHEBI:30616"/>
    </ligand>
</feature>
<dbReference type="CDD" id="cd14007">
    <property type="entry name" value="STKc_Aurora"/>
    <property type="match status" value="1"/>
</dbReference>
<dbReference type="SMART" id="SM00220">
    <property type="entry name" value="S_TKc"/>
    <property type="match status" value="1"/>
</dbReference>
<gene>
    <name evidence="16" type="ORF">J437_LFUL008438</name>
</gene>
<evidence type="ECO:0000256" key="7">
    <source>
        <dbReference type="ARBA" id="ARBA00047899"/>
    </source>
</evidence>
<feature type="active site" description="Proton acceptor" evidence="9">
    <location>
        <position position="174"/>
    </location>
</feature>
<dbReference type="PIRSF" id="PIRSF000654">
    <property type="entry name" value="Integrin-linked_kinase"/>
    <property type="match status" value="1"/>
</dbReference>
<evidence type="ECO:0000256" key="14">
    <source>
        <dbReference type="RuleBase" id="RU367134"/>
    </source>
</evidence>
<comment type="similarity">
    <text evidence="14">Belongs to the protein kinase superfamily. Ser/Thr protein kinase family. Aurora subfamily.</text>
</comment>
<feature type="binding site" evidence="10">
    <location>
        <position position="192"/>
    </location>
    <ligand>
        <name>ATP</name>
        <dbReference type="ChEBI" id="CHEBI:30616"/>
    </ligand>
</feature>
<dbReference type="AlphaFoldDB" id="A0A8K0NZM3"/>
<dbReference type="InterPro" id="IPR011009">
    <property type="entry name" value="Kinase-like_dom_sf"/>
</dbReference>
<evidence type="ECO:0000313" key="16">
    <source>
        <dbReference type="EMBL" id="KAG8227602.1"/>
    </source>
</evidence>
<feature type="binding site" evidence="10 12">
    <location>
        <position position="78"/>
    </location>
    <ligand>
        <name>ATP</name>
        <dbReference type="ChEBI" id="CHEBI:30616"/>
    </ligand>
</feature>
<dbReference type="Pfam" id="PF00069">
    <property type="entry name" value="Pkinase"/>
    <property type="match status" value="1"/>
</dbReference>
<keyword evidence="4 10" id="KW-0547">Nucleotide-binding</keyword>
<evidence type="ECO:0000256" key="9">
    <source>
        <dbReference type="PIRSR" id="PIRSR630616-1"/>
    </source>
</evidence>
<dbReference type="EMBL" id="KZ308328">
    <property type="protein sequence ID" value="KAG8227602.1"/>
    <property type="molecule type" value="Genomic_DNA"/>
</dbReference>
<evidence type="ECO:0000256" key="10">
    <source>
        <dbReference type="PIRSR" id="PIRSR630616-2"/>
    </source>
</evidence>